<dbReference type="Pfam" id="PF01507">
    <property type="entry name" value="PAPS_reduct"/>
    <property type="match status" value="1"/>
</dbReference>
<dbReference type="SUPFAM" id="SSF52402">
    <property type="entry name" value="Adenine nucleotide alpha hydrolases-like"/>
    <property type="match status" value="1"/>
</dbReference>
<reference evidence="2 3" key="1">
    <citation type="journal article" date="2011" name="Stand. Genomic Sci.">
        <title>Complete genome sequence of the hyperthermophilic chemolithoautotroph Pyrolobus fumarii type strain (1A).</title>
        <authorList>
            <person name="Anderson I."/>
            <person name="Goker M."/>
            <person name="Nolan M."/>
            <person name="Lucas S."/>
            <person name="Hammon N."/>
            <person name="Deshpande S."/>
            <person name="Cheng J.F."/>
            <person name="Tapia R."/>
            <person name="Han C."/>
            <person name="Goodwin L."/>
            <person name="Pitluck S."/>
            <person name="Huntemann M."/>
            <person name="Liolios K."/>
            <person name="Ivanova N."/>
            <person name="Pagani I."/>
            <person name="Mavromatis K."/>
            <person name="Ovchinikova G."/>
            <person name="Pati A."/>
            <person name="Chen A."/>
            <person name="Palaniappan K."/>
            <person name="Land M."/>
            <person name="Hauser L."/>
            <person name="Brambilla E.M."/>
            <person name="Huber H."/>
            <person name="Yasawong M."/>
            <person name="Rohde M."/>
            <person name="Spring S."/>
            <person name="Abt B."/>
            <person name="Sikorski J."/>
            <person name="Wirth R."/>
            <person name="Detter J.C."/>
            <person name="Woyke T."/>
            <person name="Bristow J."/>
            <person name="Eisen J.A."/>
            <person name="Markowitz V."/>
            <person name="Hugenholtz P."/>
            <person name="Kyrpides N.C."/>
            <person name="Klenk H.P."/>
            <person name="Lapidus A."/>
        </authorList>
    </citation>
    <scope>NUCLEOTIDE SEQUENCE [LARGE SCALE GENOMIC DNA]</scope>
    <source>
        <strain evidence="3">DSM 11204 / 1A</strain>
    </source>
</reference>
<dbReference type="InterPro" id="IPR050128">
    <property type="entry name" value="Sulfate_adenylyltrnsfr_sub2"/>
</dbReference>
<name>G0EEH3_PYRF1</name>
<dbReference type="GO" id="GO:0003824">
    <property type="term" value="F:catalytic activity"/>
    <property type="evidence" value="ECO:0007669"/>
    <property type="project" value="InterPro"/>
</dbReference>
<evidence type="ECO:0000313" key="2">
    <source>
        <dbReference type="EMBL" id="AEM38014.1"/>
    </source>
</evidence>
<dbReference type="EMBL" id="CP002838">
    <property type="protein sequence ID" value="AEM38014.1"/>
    <property type="molecule type" value="Genomic_DNA"/>
</dbReference>
<evidence type="ECO:0000313" key="3">
    <source>
        <dbReference type="Proteomes" id="UP000001037"/>
    </source>
</evidence>
<dbReference type="KEGG" id="pfm:Pyrfu_0142"/>
<dbReference type="InterPro" id="IPR014729">
    <property type="entry name" value="Rossmann-like_a/b/a_fold"/>
</dbReference>
<proteinExistence type="predicted"/>
<dbReference type="STRING" id="694429.Pyrfu_0142"/>
<dbReference type="Gene3D" id="3.40.50.620">
    <property type="entry name" value="HUPs"/>
    <property type="match status" value="1"/>
</dbReference>
<dbReference type="AlphaFoldDB" id="G0EEH3"/>
<dbReference type="HOGENOM" id="CLU_632571_0_0_2"/>
<dbReference type="GeneID" id="11139776"/>
<dbReference type="OrthoDB" id="14887at2157"/>
<sequence>MLTVALANGVLEAVMVHQEWKPVTPSKPPYLILVRAGKDRDATRAAVNRFYDGWGIVVESLGGTRDPEEAYERARSILREDQAHFVMYIGGREDAELVEKLDASIVDERFAAISIGKKRVRNARLEEIFWGIERARAKLRLRVGLDGDKILVHRVPRDKLLSDLVVDQPFADVFIGGRGWVKWLSKLGACLPDTELVILERLAGGRHLVYDGLTPCCELHMPDEGIPSVTNVNCENRREYGLQYNSLLNTNNYTVTESFERISLSLLRDALARAEEVLGYVDAIVVPWSGGKDSTMALYLAVKAYGASRVVAIYVDTGVDFPQNIDYINDLASRLGIEVVKARAPVREFIPLKGMPRHDYRWCTGLKLETLESVLRRLGEKLVVVTGDRDAESEPRSRRPLMRVEESEHVKRLIVTPLKQWSTILLQLYAKVRGLELNPLYELGFYRLGCYICPALRSWEKLILAREPLVAARLVGLPYYRRGLRQG</sequence>
<dbReference type="PANTHER" id="PTHR43196">
    <property type="entry name" value="SULFATE ADENYLYLTRANSFERASE SUBUNIT 2"/>
    <property type="match status" value="1"/>
</dbReference>
<dbReference type="Proteomes" id="UP000001037">
    <property type="component" value="Chromosome"/>
</dbReference>
<protein>
    <submittedName>
        <fullName evidence="2">Phosphoadenosine phosphosulfate reductase</fullName>
    </submittedName>
</protein>
<dbReference type="PANTHER" id="PTHR43196:SF2">
    <property type="entry name" value="PHOSPHOADENOSINE PHOSPHOSULFATE REDUCTASE"/>
    <property type="match status" value="1"/>
</dbReference>
<evidence type="ECO:0000259" key="1">
    <source>
        <dbReference type="Pfam" id="PF01507"/>
    </source>
</evidence>
<dbReference type="RefSeq" id="WP_014025691.1">
    <property type="nucleotide sequence ID" value="NC_015931.1"/>
</dbReference>
<gene>
    <name evidence="2" type="ordered locus">Pyrfu_0142</name>
</gene>
<keyword evidence="3" id="KW-1185">Reference proteome</keyword>
<dbReference type="InParanoid" id="G0EEH3"/>
<feature type="domain" description="Phosphoadenosine phosphosulphate reductase" evidence="1">
    <location>
        <begin position="284"/>
        <end position="455"/>
    </location>
</feature>
<organism evidence="2 3">
    <name type="scientific">Pyrolobus fumarii (strain DSM 11204 / 1A)</name>
    <dbReference type="NCBI Taxonomy" id="694429"/>
    <lineage>
        <taxon>Archaea</taxon>
        <taxon>Thermoproteota</taxon>
        <taxon>Thermoprotei</taxon>
        <taxon>Desulfurococcales</taxon>
        <taxon>Pyrodictiaceae</taxon>
        <taxon>Pyrolobus</taxon>
    </lineage>
</organism>
<dbReference type="eggNOG" id="arCOG00072">
    <property type="taxonomic scope" value="Archaea"/>
</dbReference>
<dbReference type="NCBIfam" id="NF006351">
    <property type="entry name" value="PRK08576.1"/>
    <property type="match status" value="1"/>
</dbReference>
<accession>G0EEH3</accession>
<dbReference type="InterPro" id="IPR002500">
    <property type="entry name" value="PAPS_reduct_dom"/>
</dbReference>